<evidence type="ECO:0000256" key="1">
    <source>
        <dbReference type="SAM" id="Coils"/>
    </source>
</evidence>
<feature type="non-terminal residue" evidence="2">
    <location>
        <position position="292"/>
    </location>
</feature>
<evidence type="ECO:0008006" key="3">
    <source>
        <dbReference type="Google" id="ProtNLM"/>
    </source>
</evidence>
<dbReference type="AlphaFoldDB" id="A0A1B6KVM4"/>
<dbReference type="InterPro" id="IPR011011">
    <property type="entry name" value="Znf_FYVE_PHD"/>
</dbReference>
<protein>
    <recommendedName>
        <fullName evidence="3">Zinc finger PHD-type domain-containing protein</fullName>
    </recommendedName>
</protein>
<dbReference type="SUPFAM" id="SSF57903">
    <property type="entry name" value="FYVE/PHD zinc finger"/>
    <property type="match status" value="1"/>
</dbReference>
<feature type="coiled-coil region" evidence="1">
    <location>
        <begin position="143"/>
        <end position="177"/>
    </location>
</feature>
<evidence type="ECO:0000313" key="2">
    <source>
        <dbReference type="EMBL" id="JAT15506.1"/>
    </source>
</evidence>
<proteinExistence type="predicted"/>
<organism evidence="2">
    <name type="scientific">Graphocephala atropunctata</name>
    <dbReference type="NCBI Taxonomy" id="36148"/>
    <lineage>
        <taxon>Eukaryota</taxon>
        <taxon>Metazoa</taxon>
        <taxon>Ecdysozoa</taxon>
        <taxon>Arthropoda</taxon>
        <taxon>Hexapoda</taxon>
        <taxon>Insecta</taxon>
        <taxon>Pterygota</taxon>
        <taxon>Neoptera</taxon>
        <taxon>Paraneoptera</taxon>
        <taxon>Hemiptera</taxon>
        <taxon>Auchenorrhyncha</taxon>
        <taxon>Membracoidea</taxon>
        <taxon>Cicadellidae</taxon>
        <taxon>Cicadellinae</taxon>
        <taxon>Cicadellini</taxon>
        <taxon>Graphocephala</taxon>
    </lineage>
</organism>
<name>A0A1B6KVM4_9HEMI</name>
<dbReference type="EMBL" id="GEBQ01024471">
    <property type="protein sequence ID" value="JAT15506.1"/>
    <property type="molecule type" value="Transcribed_RNA"/>
</dbReference>
<gene>
    <name evidence="2" type="ORF">g.3037</name>
</gene>
<dbReference type="InterPro" id="IPR013083">
    <property type="entry name" value="Znf_RING/FYVE/PHD"/>
</dbReference>
<reference evidence="2" key="1">
    <citation type="submission" date="2015-11" db="EMBL/GenBank/DDBJ databases">
        <title>De novo transcriptome assembly of four potential Pierce s Disease insect vectors from Arizona vineyards.</title>
        <authorList>
            <person name="Tassone E.E."/>
        </authorList>
    </citation>
    <scope>NUCLEOTIDE SEQUENCE</scope>
</reference>
<dbReference type="Gene3D" id="3.30.40.10">
    <property type="entry name" value="Zinc/RING finger domain, C3HC4 (zinc finger)"/>
    <property type="match status" value="1"/>
</dbReference>
<keyword evidence="1" id="KW-0175">Coiled coil</keyword>
<sequence length="292" mass="33284">MSKYPCGERGIGVKYSSIKCTGPCSLWFHGGCVNITDKRLKKLSKEGTTVWKCKNCCISHPLPTTNHLLDYQASETSLFKDNPQTEKSTSSTDILNNSIKELECSLVENNFLDDLNNDEHKLQMAAKIGSALLEENKLLKEEKFKLETRLTILEGKLEESEIEERKYIDRIEILLQQNADSQDQFKKEKQLRKETQIIFEEHDLKLGQLIDSHLKKLDQQEKTILMLQKIVDEQDAINKTYKDSSTQTTTLVNDCTENTQSLLPILIELAEIKTKLGHLELAITSPPPETTT</sequence>
<accession>A0A1B6KVM4</accession>